<sequence length="50" mass="5513">PATQAKIGIFCQVSQNHLLNVHDVIYHDLLLLAYQGPASTSLSKLHLTDK</sequence>
<name>A0A3R7FEV4_APHAT</name>
<comment type="caution">
    <text evidence="1">The sequence shown here is derived from an EMBL/GenBank/DDBJ whole genome shotgun (WGS) entry which is preliminary data.</text>
</comment>
<dbReference type="AlphaFoldDB" id="A0A3R7FEV4"/>
<feature type="non-terminal residue" evidence="1">
    <location>
        <position position="1"/>
    </location>
</feature>
<dbReference type="EMBL" id="QUTH01000811">
    <property type="protein sequence ID" value="RHZ32736.1"/>
    <property type="molecule type" value="Genomic_DNA"/>
</dbReference>
<proteinExistence type="predicted"/>
<accession>A0A3R7FEV4</accession>
<evidence type="ECO:0000313" key="2">
    <source>
        <dbReference type="Proteomes" id="UP000285430"/>
    </source>
</evidence>
<dbReference type="Proteomes" id="UP000285430">
    <property type="component" value="Unassembled WGS sequence"/>
</dbReference>
<organism evidence="1 2">
    <name type="scientific">Aphanomyces astaci</name>
    <name type="common">Crayfish plague agent</name>
    <dbReference type="NCBI Taxonomy" id="112090"/>
    <lineage>
        <taxon>Eukaryota</taxon>
        <taxon>Sar</taxon>
        <taxon>Stramenopiles</taxon>
        <taxon>Oomycota</taxon>
        <taxon>Saprolegniomycetes</taxon>
        <taxon>Saprolegniales</taxon>
        <taxon>Verrucalvaceae</taxon>
        <taxon>Aphanomyces</taxon>
    </lineage>
</organism>
<evidence type="ECO:0000313" key="1">
    <source>
        <dbReference type="EMBL" id="RHZ32736.1"/>
    </source>
</evidence>
<reference evidence="1 2" key="1">
    <citation type="submission" date="2018-08" db="EMBL/GenBank/DDBJ databases">
        <title>Aphanomyces genome sequencing and annotation.</title>
        <authorList>
            <person name="Minardi D."/>
            <person name="Oidtmann B."/>
            <person name="Van Der Giezen M."/>
            <person name="Studholme D.J."/>
        </authorList>
    </citation>
    <scope>NUCLEOTIDE SEQUENCE [LARGE SCALE GENOMIC DNA]</scope>
    <source>
        <strain evidence="1 2">Da</strain>
    </source>
</reference>
<protein>
    <submittedName>
        <fullName evidence="1">Uncharacterized protein</fullName>
    </submittedName>
</protein>
<gene>
    <name evidence="1" type="ORF">DYB37_012770</name>
</gene>